<name>D2VGA7_NAEGR</name>
<keyword evidence="3" id="KW-0808">Transferase</keyword>
<dbReference type="GO" id="GO:0005634">
    <property type="term" value="C:nucleus"/>
    <property type="evidence" value="ECO:0007669"/>
    <property type="project" value="UniProtKB-SubCell"/>
</dbReference>
<dbReference type="EMBL" id="GG738869">
    <property type="protein sequence ID" value="EFC44237.1"/>
    <property type="molecule type" value="Genomic_DNA"/>
</dbReference>
<dbReference type="PANTHER" id="PTHR15627">
    <property type="entry name" value="NATURAL KILLER CELL-SPECIFIC ANTIGEN KLIP1"/>
    <property type="match status" value="1"/>
</dbReference>
<keyword evidence="4" id="KW-0949">S-adenosyl-L-methionine</keyword>
<comment type="function">
    <text evidence="7">Catalyzes the formation of 3-(3-amino-3-carboxypropyl)uridine (acp3U) at position 20 in the D-loop of several cytoplasmic tRNAs (acp3U(20)).</text>
</comment>
<dbReference type="KEGG" id="ngr:NAEGRDRAFT_39279"/>
<evidence type="ECO:0000256" key="10">
    <source>
        <dbReference type="ARBA" id="ARBA00042508"/>
    </source>
</evidence>
<evidence type="ECO:0000256" key="3">
    <source>
        <dbReference type="ARBA" id="ARBA00022679"/>
    </source>
</evidence>
<comment type="catalytic activity">
    <reaction evidence="11">
        <text>a uridine in tRNA + S-adenosyl-L-methionine = a 3-[(3S)-3-amino-3-carboxypropyl]uridine in tRNA + S-methyl-5'-thioadenosine + H(+)</text>
        <dbReference type="Rhea" id="RHEA:62432"/>
        <dbReference type="Rhea" id="RHEA-COMP:13339"/>
        <dbReference type="Rhea" id="RHEA-COMP:16092"/>
        <dbReference type="ChEBI" id="CHEBI:15378"/>
        <dbReference type="ChEBI" id="CHEBI:17509"/>
        <dbReference type="ChEBI" id="CHEBI:59789"/>
        <dbReference type="ChEBI" id="CHEBI:65315"/>
        <dbReference type="ChEBI" id="CHEBI:82930"/>
        <dbReference type="EC" id="2.5.1.25"/>
    </reaction>
</comment>
<dbReference type="RefSeq" id="XP_002676981.1">
    <property type="nucleotide sequence ID" value="XM_002676935.1"/>
</dbReference>
<evidence type="ECO:0000256" key="2">
    <source>
        <dbReference type="ARBA" id="ARBA00012386"/>
    </source>
</evidence>
<dbReference type="STRING" id="5762.D2VGA7"/>
<dbReference type="InParanoid" id="D2VGA7"/>
<evidence type="ECO:0000256" key="5">
    <source>
        <dbReference type="ARBA" id="ARBA00022694"/>
    </source>
</evidence>
<evidence type="ECO:0000256" key="9">
    <source>
        <dbReference type="ARBA" id="ARBA00039242"/>
    </source>
</evidence>
<comment type="similarity">
    <text evidence="8">Belongs to the TDD superfamily. DTWD1 family.</text>
</comment>
<evidence type="ECO:0000313" key="14">
    <source>
        <dbReference type="Proteomes" id="UP000006671"/>
    </source>
</evidence>
<evidence type="ECO:0000256" key="7">
    <source>
        <dbReference type="ARBA" id="ARBA00037050"/>
    </source>
</evidence>
<proteinExistence type="inferred from homology"/>
<dbReference type="SMART" id="SM01144">
    <property type="entry name" value="DTW"/>
    <property type="match status" value="1"/>
</dbReference>
<evidence type="ECO:0000256" key="11">
    <source>
        <dbReference type="ARBA" id="ARBA00048718"/>
    </source>
</evidence>
<keyword evidence="6" id="KW-0539">Nucleus</keyword>
<organism evidence="14">
    <name type="scientific">Naegleria gruberi</name>
    <name type="common">Amoeba</name>
    <dbReference type="NCBI Taxonomy" id="5762"/>
    <lineage>
        <taxon>Eukaryota</taxon>
        <taxon>Discoba</taxon>
        <taxon>Heterolobosea</taxon>
        <taxon>Tetramitia</taxon>
        <taxon>Eutetramitia</taxon>
        <taxon>Vahlkampfiidae</taxon>
        <taxon>Naegleria</taxon>
    </lineage>
</organism>
<dbReference type="AlphaFoldDB" id="D2VGA7"/>
<dbReference type="GO" id="GO:0016432">
    <property type="term" value="F:tRNA-uridine aminocarboxypropyltransferase activity"/>
    <property type="evidence" value="ECO:0007669"/>
    <property type="project" value="UniProtKB-EC"/>
</dbReference>
<evidence type="ECO:0000313" key="13">
    <source>
        <dbReference type="EMBL" id="EFC44237.1"/>
    </source>
</evidence>
<gene>
    <name evidence="13" type="ORF">NAEGRDRAFT_39279</name>
</gene>
<keyword evidence="5" id="KW-0819">tRNA processing</keyword>
<evidence type="ECO:0000256" key="6">
    <source>
        <dbReference type="ARBA" id="ARBA00023242"/>
    </source>
</evidence>
<dbReference type="Pfam" id="PF03942">
    <property type="entry name" value="DTW"/>
    <property type="match status" value="1"/>
</dbReference>
<dbReference type="PANTHER" id="PTHR15627:SF8">
    <property type="entry name" value="TRNA-URIDINE AMINOCARBOXYPROPYLTRANSFERASE 1"/>
    <property type="match status" value="1"/>
</dbReference>
<evidence type="ECO:0000256" key="4">
    <source>
        <dbReference type="ARBA" id="ARBA00022691"/>
    </source>
</evidence>
<keyword evidence="14" id="KW-1185">Reference proteome</keyword>
<dbReference type="Proteomes" id="UP000006671">
    <property type="component" value="Unassembled WGS sequence"/>
</dbReference>
<evidence type="ECO:0000259" key="12">
    <source>
        <dbReference type="SMART" id="SM01144"/>
    </source>
</evidence>
<dbReference type="VEuPathDB" id="AmoebaDB:NAEGRDRAFT_39279"/>
<evidence type="ECO:0000256" key="1">
    <source>
        <dbReference type="ARBA" id="ARBA00004123"/>
    </source>
</evidence>
<dbReference type="OrthoDB" id="3173at2759"/>
<comment type="subcellular location">
    <subcellularLocation>
        <location evidence="1">Nucleus</location>
    </subcellularLocation>
</comment>
<dbReference type="InterPro" id="IPR005636">
    <property type="entry name" value="DTW"/>
</dbReference>
<dbReference type="OMA" id="YWRPQRG"/>
<accession>D2VGA7</accession>
<dbReference type="EC" id="2.5.1.25" evidence="2"/>
<dbReference type="GeneID" id="8848197"/>
<evidence type="ECO:0000256" key="8">
    <source>
        <dbReference type="ARBA" id="ARBA00038290"/>
    </source>
</evidence>
<dbReference type="GO" id="GO:0008033">
    <property type="term" value="P:tRNA processing"/>
    <property type="evidence" value="ECO:0007669"/>
    <property type="project" value="UniProtKB-KW"/>
</dbReference>
<protein>
    <recommendedName>
        <fullName evidence="9">tRNA-uridine aminocarboxypropyltransferase 1</fullName>
        <ecNumber evidence="2">2.5.1.25</ecNumber>
    </recommendedName>
    <alternativeName>
        <fullName evidence="10">DTW domain-containing protein 1</fullName>
    </alternativeName>
</protein>
<sequence length="297" mass="34363">MVYSHFKISPFTNPTLSHIAKYDDKPKTPCPHCTKNRKYFCYDCCTPMIENPPTISKLPLHCVIIQHKQERKGKSTAIHAKVVAHSSADLYEFPDIPSFLTPQNCVLVYPSKTARLVSQLFKKPTDDNNTTTTSSSSTSSETAPTINVSTLKYAVFIDSTWPQAKQIYRNEFVKSLPCVIIEEKETLFWRYQREGQKFLSTIEAIFYFYREYLQALNEYGDEETKQSTPSDVPLENLLYYYIHQYCLIQSYYAKDLNKKITTKKADNQNYIKYDLMGVADENNSSNLEPPLKKLKED</sequence>
<reference evidence="13 14" key="1">
    <citation type="journal article" date="2010" name="Cell">
        <title>The genome of Naegleria gruberi illuminates early eukaryotic versatility.</title>
        <authorList>
            <person name="Fritz-Laylin L.K."/>
            <person name="Prochnik S.E."/>
            <person name="Ginger M.L."/>
            <person name="Dacks J.B."/>
            <person name="Carpenter M.L."/>
            <person name="Field M.C."/>
            <person name="Kuo A."/>
            <person name="Paredez A."/>
            <person name="Chapman J."/>
            <person name="Pham J."/>
            <person name="Shu S."/>
            <person name="Neupane R."/>
            <person name="Cipriano M."/>
            <person name="Mancuso J."/>
            <person name="Tu H."/>
            <person name="Salamov A."/>
            <person name="Lindquist E."/>
            <person name="Shapiro H."/>
            <person name="Lucas S."/>
            <person name="Grigoriev I.V."/>
            <person name="Cande W.Z."/>
            <person name="Fulton C."/>
            <person name="Rokhsar D.S."/>
            <person name="Dawson S.C."/>
        </authorList>
    </citation>
    <scope>NUCLEOTIDE SEQUENCE [LARGE SCALE GENOMIC DNA]</scope>
    <source>
        <strain evidence="13 14">NEG-M</strain>
    </source>
</reference>
<feature type="domain" description="DTW" evidence="12">
    <location>
        <begin position="37"/>
        <end position="246"/>
    </location>
</feature>
<dbReference type="eggNOG" id="KOG3795">
    <property type="taxonomic scope" value="Eukaryota"/>
</dbReference>
<dbReference type="InterPro" id="IPR051521">
    <property type="entry name" value="tRNA_Mod/Golgi_Maint"/>
</dbReference>